<protein>
    <submittedName>
        <fullName evidence="1">TIGR02996 domain-containing protein</fullName>
    </submittedName>
</protein>
<evidence type="ECO:0000313" key="2">
    <source>
        <dbReference type="Proteomes" id="UP000245802"/>
    </source>
</evidence>
<gene>
    <name evidence="1" type="ORF">C1280_16810</name>
</gene>
<dbReference type="KEGG" id="gog:C1280_16810"/>
<dbReference type="Proteomes" id="UP000245802">
    <property type="component" value="Chromosome"/>
</dbReference>
<reference evidence="1 2" key="1">
    <citation type="submission" date="2018-01" db="EMBL/GenBank/DDBJ databases">
        <title>G. obscuriglobus.</title>
        <authorList>
            <person name="Franke J."/>
            <person name="Blomberg W."/>
            <person name="Selmecki A."/>
        </authorList>
    </citation>
    <scope>NUCLEOTIDE SEQUENCE [LARGE SCALE GENOMIC DNA]</scope>
    <source>
        <strain evidence="1 2">DSM 5831</strain>
    </source>
</reference>
<dbReference type="AlphaFoldDB" id="A0A2Z3H9Y1"/>
<keyword evidence="2" id="KW-1185">Reference proteome</keyword>
<evidence type="ECO:0000313" key="1">
    <source>
        <dbReference type="EMBL" id="AWM38484.1"/>
    </source>
</evidence>
<sequence>MSELAGFIDAILNNLDDDTPRLVFAD</sequence>
<dbReference type="RefSeq" id="WP_010042087.1">
    <property type="nucleotide sequence ID" value="NZ_CP025958.1"/>
</dbReference>
<dbReference type="NCBIfam" id="TIGR02996">
    <property type="entry name" value="rpt_mate_G_obs"/>
    <property type="match status" value="1"/>
</dbReference>
<dbReference type="InterPro" id="IPR014338">
    <property type="entry name" value="CHP02996_rpt-companion-dom"/>
</dbReference>
<dbReference type="EMBL" id="CP025958">
    <property type="protein sequence ID" value="AWM38484.1"/>
    <property type="molecule type" value="Genomic_DNA"/>
</dbReference>
<accession>A0A2Z3H9Y1</accession>
<organism evidence="1 2">
    <name type="scientific">Gemmata obscuriglobus</name>
    <dbReference type="NCBI Taxonomy" id="114"/>
    <lineage>
        <taxon>Bacteria</taxon>
        <taxon>Pseudomonadati</taxon>
        <taxon>Planctomycetota</taxon>
        <taxon>Planctomycetia</taxon>
        <taxon>Gemmatales</taxon>
        <taxon>Gemmataceae</taxon>
        <taxon>Gemmata</taxon>
    </lineage>
</organism>
<name>A0A2Z3H9Y1_9BACT</name>
<proteinExistence type="predicted"/>